<accession>A0ABU8RX81</accession>
<dbReference type="Proteomes" id="UP001361239">
    <property type="component" value="Unassembled WGS sequence"/>
</dbReference>
<dbReference type="RefSeq" id="WP_339587622.1">
    <property type="nucleotide sequence ID" value="NZ_JBBHJZ010000002.1"/>
</dbReference>
<dbReference type="Gene3D" id="3.40.50.1820">
    <property type="entry name" value="alpha/beta hydrolase"/>
    <property type="match status" value="1"/>
</dbReference>
<evidence type="ECO:0000256" key="1">
    <source>
        <dbReference type="ARBA" id="ARBA00004496"/>
    </source>
</evidence>
<evidence type="ECO:0000313" key="9">
    <source>
        <dbReference type="Proteomes" id="UP001361239"/>
    </source>
</evidence>
<dbReference type="PANTHER" id="PTHR36837">
    <property type="entry name" value="POLY(3-HYDROXYALKANOATE) POLYMERASE SUBUNIT PHAC"/>
    <property type="match status" value="1"/>
</dbReference>
<feature type="domain" description="AB hydrolase-1" evidence="6">
    <location>
        <begin position="307"/>
        <end position="543"/>
    </location>
</feature>
<keyword evidence="9" id="KW-1185">Reference proteome</keyword>
<dbReference type="Pfam" id="PF07167">
    <property type="entry name" value="PhaC_N"/>
    <property type="match status" value="1"/>
</dbReference>
<gene>
    <name evidence="8" type="primary">phaC</name>
    <name evidence="8" type="ORF">WG901_13665</name>
</gene>
<proteinExistence type="predicted"/>
<evidence type="ECO:0000256" key="2">
    <source>
        <dbReference type="ARBA" id="ARBA00022490"/>
    </source>
</evidence>
<dbReference type="Pfam" id="PF00561">
    <property type="entry name" value="Abhydrolase_1"/>
    <property type="match status" value="1"/>
</dbReference>
<evidence type="ECO:0000313" key="8">
    <source>
        <dbReference type="EMBL" id="MEJ5977690.1"/>
    </source>
</evidence>
<dbReference type="InterPro" id="IPR051321">
    <property type="entry name" value="PHA/PHB_synthase"/>
</dbReference>
<comment type="caution">
    <text evidence="8">The sequence shown here is derived from an EMBL/GenBank/DDBJ whole genome shotgun (WGS) entry which is preliminary data.</text>
</comment>
<protein>
    <submittedName>
        <fullName evidence="8">Class I poly(R)-hydroxyalkanoic acid synthase</fullName>
    </submittedName>
</protein>
<name>A0ABU8RX81_9SPHN</name>
<feature type="compositionally biased region" description="Basic and acidic residues" evidence="5">
    <location>
        <begin position="121"/>
        <end position="138"/>
    </location>
</feature>
<evidence type="ECO:0000256" key="5">
    <source>
        <dbReference type="SAM" id="MobiDB-lite"/>
    </source>
</evidence>
<evidence type="ECO:0000259" key="6">
    <source>
        <dbReference type="Pfam" id="PF00561"/>
    </source>
</evidence>
<feature type="region of interest" description="Disordered" evidence="5">
    <location>
        <begin position="118"/>
        <end position="138"/>
    </location>
</feature>
<sequence>MADKSRSDGRAPDIFTEMLRAQTEAASQVFGQMFAPVLPKGLGDAPTPAWGDVAESLQAMWGQFQSGAAADYADPAKLTGLLESWYRQVPLADADNQKRLWDDSLQLWQSVLGQYGIGPTTHDDSPDAEAKLPRSDRRFADPKWREQPFFALIHQAYLLFAEQAEAAADGVQGLDPARQQQLRFLTRAIVDALSPANFPLTNPIALDRAIETQGESLTKGLEHMLADLSRGQLTHTDPEAFKLGENIAVTPGKVVHETPLYQLIQYTPTTDKVLATPLVIFPPWINRFYILDLNPAKSFVRWAVEQGVTVFMVSWKSADASMADVVWDDYVRAQIDAIDTVRTRLDVPSTHAIGYCVAGTTLAATLAVLARRGEADKVKSATFFTAQVDFADPGDLKHFVDDQQIDAIATLAPEGFLDGRYMAATFNLLRGNDLIWSYVTKNYLMGEDYPAFDLLHWNGDVTNLPAKWHCTYLRDLYRDNRLVEPDALSADGTPIDLRLIATPAYIQAGREDHIAPPESVWKLTRQLKGPWIFLLAGSGHIAGVVNPPSSKKYGFWTNDKPGETLEQFIERAEQHQGSWWPHWLGWLRGQDSGEVKAAGKRVPGARGDKVIEDAPGRYVKTR</sequence>
<keyword evidence="2" id="KW-0963">Cytoplasm</keyword>
<keyword evidence="4" id="KW-0012">Acyltransferase</keyword>
<evidence type="ECO:0000256" key="3">
    <source>
        <dbReference type="ARBA" id="ARBA00022679"/>
    </source>
</evidence>
<dbReference type="InterPro" id="IPR000073">
    <property type="entry name" value="AB_hydrolase_1"/>
</dbReference>
<dbReference type="SUPFAM" id="SSF53474">
    <property type="entry name" value="alpha/beta-Hydrolases"/>
    <property type="match status" value="1"/>
</dbReference>
<dbReference type="InterPro" id="IPR010941">
    <property type="entry name" value="PhaC_N"/>
</dbReference>
<dbReference type="InterPro" id="IPR029058">
    <property type="entry name" value="AB_hydrolase_fold"/>
</dbReference>
<dbReference type="EMBL" id="JBBHJZ010000002">
    <property type="protein sequence ID" value="MEJ5977690.1"/>
    <property type="molecule type" value="Genomic_DNA"/>
</dbReference>
<dbReference type="NCBIfam" id="TIGR01838">
    <property type="entry name" value="PHA_synth_I"/>
    <property type="match status" value="1"/>
</dbReference>
<reference evidence="8 9" key="1">
    <citation type="submission" date="2024-03" db="EMBL/GenBank/DDBJ databases">
        <authorList>
            <person name="Jo J.-H."/>
        </authorList>
    </citation>
    <scope>NUCLEOTIDE SEQUENCE [LARGE SCALE GENOMIC DNA]</scope>
    <source>
        <strain evidence="8 9">PS1R-30</strain>
    </source>
</reference>
<keyword evidence="3" id="KW-0808">Transferase</keyword>
<dbReference type="PANTHER" id="PTHR36837:SF5">
    <property type="entry name" value="POLY-3-HYDROXYBUTYRATE SYNTHASE"/>
    <property type="match status" value="1"/>
</dbReference>
<comment type="subcellular location">
    <subcellularLocation>
        <location evidence="1">Cytoplasm</location>
    </subcellularLocation>
</comment>
<organism evidence="8 9">
    <name type="scientific">Novosphingobium anseongense</name>
    <dbReference type="NCBI Taxonomy" id="3133436"/>
    <lineage>
        <taxon>Bacteria</taxon>
        <taxon>Pseudomonadati</taxon>
        <taxon>Pseudomonadota</taxon>
        <taxon>Alphaproteobacteria</taxon>
        <taxon>Sphingomonadales</taxon>
        <taxon>Sphingomonadaceae</taxon>
        <taxon>Novosphingobium</taxon>
    </lineage>
</organism>
<dbReference type="InterPro" id="IPR010963">
    <property type="entry name" value="PHA_synth_I"/>
</dbReference>
<feature type="domain" description="Poly-beta-hydroxybutyrate polymerase N-terminal" evidence="7">
    <location>
        <begin position="136"/>
        <end position="303"/>
    </location>
</feature>
<evidence type="ECO:0000256" key="4">
    <source>
        <dbReference type="ARBA" id="ARBA00023315"/>
    </source>
</evidence>
<evidence type="ECO:0000259" key="7">
    <source>
        <dbReference type="Pfam" id="PF07167"/>
    </source>
</evidence>